<evidence type="ECO:0000313" key="3">
    <source>
        <dbReference type="Proteomes" id="UP000005408"/>
    </source>
</evidence>
<evidence type="ECO:0000256" key="1">
    <source>
        <dbReference type="SAM" id="Phobius"/>
    </source>
</evidence>
<keyword evidence="3" id="KW-1185">Reference proteome</keyword>
<dbReference type="AlphaFoldDB" id="A0A8W8INV4"/>
<dbReference type="EnsemblMetazoa" id="G15187.1">
    <property type="protein sequence ID" value="G15187.1:cds"/>
    <property type="gene ID" value="G15187"/>
</dbReference>
<sequence>MVKIKFNFQNSSGGVLSDLANTDIFLPLFWTKTKGSGGRGFLLLKEELISLPFSALNYGVESLAVSIAESPPNCFVTQNLNVTHLQTVLRDLVLGNLDLSNKEESPEGQRVCNQHIRNNGNGVAEFFYVCCYRNDEGRMICSELSEDLWFTVFFHVMIVINVIVVLYSPLLVPERWYREKYINVVYKHKLKEQIKLRILKSAKLSKEVNVSSKSTIKLSDIKAEPGMPKFKDIIADLREDQVYKLTISQLMFKMKADRLVPANHIPVGVFKTLYDTIIRCEVRQRYAVRDCCHSNMFGIFRPCRKTVLWHECLQKFMLVCFLPLLAAPWIIRLYFYYIYEDIQRTQKSVASESRNLDPDYPGNLLAFFNPVHGIFVFCYAVLPIDILLFGVLQKKVAERSRYVIRRCFRDMQGMNRSQAIGYCLFTLLIPIKKYGIFFLLVAWVYWLIAFPVLLLVIAFYFMPIVNIMCRLLFTYLESIFPVQKCFSPLVRTYRRLYKEDFSIPLPIFVEDHDGIPRRPTTAKDKVFDMVITLLLIISIVSFTVLALEFLIVVVEYIVYQLIGLVLNWGVWFKYATLAFILAIYAKNCFGSVTNKYQVFNEKLIAFVKSKAEEDIKSFILKDPNEQGNNAFQIDDESDSKQQFELAVQNSRLQWHMPQLVLFLDNADVTYITKHLFFEASNMPNAGCPGSLMTNLFSALSQFMVILLFLLFVLLVIAAFGERYAVSGINQTVLTAVGGILPFVFQKILFKSPPAFDLDTSSPHFQNAFNKLLREYNEYAFVFDIEPAADVEECSDGSQVDLLINTSERKDRSSLLLTKIRPLDSF</sequence>
<dbReference type="EnsemblMetazoa" id="G15187.2">
    <property type="protein sequence ID" value="G15187.2:cds"/>
    <property type="gene ID" value="G15187"/>
</dbReference>
<feature type="transmembrane region" description="Helical" evidence="1">
    <location>
        <begin position="148"/>
        <end position="172"/>
    </location>
</feature>
<feature type="transmembrane region" description="Helical" evidence="1">
    <location>
        <begin position="726"/>
        <end position="744"/>
    </location>
</feature>
<protein>
    <submittedName>
        <fullName evidence="2">Uncharacterized protein</fullName>
    </submittedName>
</protein>
<accession>A0A8W8INV4</accession>
<reference evidence="2" key="1">
    <citation type="submission" date="2022-08" db="UniProtKB">
        <authorList>
            <consortium name="EnsemblMetazoa"/>
        </authorList>
    </citation>
    <scope>IDENTIFICATION</scope>
    <source>
        <strain evidence="2">05x7-T-G4-1.051#20</strain>
    </source>
</reference>
<organism evidence="2 3">
    <name type="scientific">Magallana gigas</name>
    <name type="common">Pacific oyster</name>
    <name type="synonym">Crassostrea gigas</name>
    <dbReference type="NCBI Taxonomy" id="29159"/>
    <lineage>
        <taxon>Eukaryota</taxon>
        <taxon>Metazoa</taxon>
        <taxon>Spiralia</taxon>
        <taxon>Lophotrochozoa</taxon>
        <taxon>Mollusca</taxon>
        <taxon>Bivalvia</taxon>
        <taxon>Autobranchia</taxon>
        <taxon>Pteriomorphia</taxon>
        <taxon>Ostreida</taxon>
        <taxon>Ostreoidea</taxon>
        <taxon>Ostreidae</taxon>
        <taxon>Magallana</taxon>
    </lineage>
</organism>
<keyword evidence="1" id="KW-0472">Membrane</keyword>
<feature type="transmembrane region" description="Helical" evidence="1">
    <location>
        <begin position="526"/>
        <end position="551"/>
    </location>
</feature>
<evidence type="ECO:0000313" key="2">
    <source>
        <dbReference type="EnsemblMetazoa" id="G15187.2:cds"/>
    </source>
</evidence>
<name>A0A8W8INV4_MAGGI</name>
<keyword evidence="1" id="KW-0812">Transmembrane</keyword>
<feature type="transmembrane region" description="Helical" evidence="1">
    <location>
        <begin position="316"/>
        <end position="339"/>
    </location>
</feature>
<proteinExistence type="predicted"/>
<dbReference type="Proteomes" id="UP000005408">
    <property type="component" value="Unassembled WGS sequence"/>
</dbReference>
<feature type="transmembrane region" description="Helical" evidence="1">
    <location>
        <begin position="437"/>
        <end position="461"/>
    </location>
</feature>
<feature type="transmembrane region" description="Helical" evidence="1">
    <location>
        <begin position="413"/>
        <end position="431"/>
    </location>
</feature>
<feature type="transmembrane region" description="Helical" evidence="1">
    <location>
        <begin position="702"/>
        <end position="720"/>
    </location>
</feature>
<keyword evidence="1" id="KW-1133">Transmembrane helix</keyword>
<feature type="transmembrane region" description="Helical" evidence="1">
    <location>
        <begin position="557"/>
        <end position="585"/>
    </location>
</feature>
<feature type="transmembrane region" description="Helical" evidence="1">
    <location>
        <begin position="371"/>
        <end position="392"/>
    </location>
</feature>